<evidence type="ECO:0000256" key="1">
    <source>
        <dbReference type="ARBA" id="ARBA00022737"/>
    </source>
</evidence>
<dbReference type="Pfam" id="PF00634">
    <property type="entry name" value="BRCA2"/>
    <property type="match status" value="3"/>
</dbReference>
<dbReference type="CDD" id="cd04493">
    <property type="entry name" value="BRCA2DBD_OB1"/>
    <property type="match status" value="1"/>
</dbReference>
<dbReference type="InterPro" id="IPR012340">
    <property type="entry name" value="NA-bd_OB-fold"/>
</dbReference>
<keyword evidence="1" id="KW-0677">Repeat</keyword>
<evidence type="ECO:0000313" key="9">
    <source>
        <dbReference type="RefSeq" id="XP_019710275.1"/>
    </source>
</evidence>
<dbReference type="InterPro" id="IPR015205">
    <property type="entry name" value="Tower_dom"/>
</dbReference>
<accession>A0A6J0PQZ5</accession>
<feature type="domain" description="Tower" evidence="7">
    <location>
        <begin position="914"/>
        <end position="954"/>
    </location>
</feature>
<dbReference type="SMART" id="SM01341">
    <property type="entry name" value="Tower"/>
    <property type="match status" value="1"/>
</dbReference>
<dbReference type="InterPro" id="IPR015252">
    <property type="entry name" value="BRCA2_hlx"/>
</dbReference>
<gene>
    <name evidence="9" type="primary">LOC105057159</name>
</gene>
<keyword evidence="2" id="KW-0227">DNA damage</keyword>
<dbReference type="FunFam" id="2.40.50.140:FF:000262">
    <property type="entry name" value="Protein BREAST CANCER SUSCEPTIBILITY 2 homolog B"/>
    <property type="match status" value="1"/>
</dbReference>
<keyword evidence="8" id="KW-1185">Reference proteome</keyword>
<dbReference type="RefSeq" id="XP_019710275.1">
    <property type="nucleotide sequence ID" value="XM_019854716.2"/>
</dbReference>
<dbReference type="PANTHER" id="PTHR11289:SF0">
    <property type="entry name" value="BREAST CANCER TYPE 2 SUSCEPTIBILITY PROTEIN"/>
    <property type="match status" value="1"/>
</dbReference>
<reference evidence="9" key="1">
    <citation type="submission" date="2025-08" db="UniProtKB">
        <authorList>
            <consortium name="RefSeq"/>
        </authorList>
    </citation>
    <scope>IDENTIFICATION</scope>
</reference>
<dbReference type="GO" id="GO:0000724">
    <property type="term" value="P:double-strand break repair via homologous recombination"/>
    <property type="evidence" value="ECO:0007669"/>
    <property type="project" value="InterPro"/>
</dbReference>
<dbReference type="PANTHER" id="PTHR11289">
    <property type="entry name" value="BREAST CANCER TYPE 2 SUSCEPTIBILITY PROTEIN BRCA2"/>
    <property type="match status" value="1"/>
</dbReference>
<feature type="compositionally biased region" description="Low complexity" evidence="6">
    <location>
        <begin position="84"/>
        <end position="93"/>
    </location>
</feature>
<keyword evidence="3" id="KW-0238">DNA-binding</keyword>
<dbReference type="Gene3D" id="2.40.50.140">
    <property type="entry name" value="Nucleic acid-binding proteins"/>
    <property type="match status" value="2"/>
</dbReference>
<dbReference type="GeneID" id="105057159"/>
<dbReference type="AlphaFoldDB" id="A0A6J0PQZ5"/>
<keyword evidence="4" id="KW-0233">DNA recombination</keyword>
<evidence type="ECO:0000256" key="2">
    <source>
        <dbReference type="ARBA" id="ARBA00022763"/>
    </source>
</evidence>
<name>A0A6J0PQZ5_ELAGV</name>
<dbReference type="Pfam" id="PF09103">
    <property type="entry name" value="BRCA-2_OB1"/>
    <property type="match status" value="1"/>
</dbReference>
<evidence type="ECO:0000256" key="6">
    <source>
        <dbReference type="SAM" id="MobiDB-lite"/>
    </source>
</evidence>
<sequence>MPTSRDLSTWQILPTDGAHFQWSAAGGDPGRRLEQPPPETLVLGEENHPDSRLPSMADLVIQARQKLIEGGDGDRRGVPMFRTGSGRSVSVSESSIRKATSVLGGGDTTVREDGGGAEGFPIFRTCYGKSVTVKESSMRRAAAVLEGVDMEKGSAASLVDGGAECLPIFRTGSGKSVTVRQSSIRKASAVLEAEGMNKGAATVLEGGGGDGGFPMFRTGSGKSVMVSQSSIRKAAAVLEGENIKNDQLHKYSVDGNCSFSDSLFHIATGKTVNLSSAGLLRASSLLGLEGNNDPSTLQYFKHAMDHLDARITTPRESHAKLGCDVNSGTTGSVRIDPMGAQLVQRNSHDCPKDFCLSGNQLAKDSLQSPLGSELHSSDSIQMHIKFHTAGGRSILISSDALQRARSLLVDSDSEVLQNDEKADQPSFLILKDENDRGKTFLNKENIMSVHQNARKSKSVSESLPCIQSFSNQKESSCPLQAINSLGVMIDQVNNSNFVMENFHHSSSEKSHMQKPSNKDLCVTHTVIDSVNMIPECRPSGGTLVDISNNISWDHANINWLSSEKKRLGRRSSVSPFKRPRSSRFTTPLNSSISSLATDSSMLSTTENCCRRVKLSSHYPFQFKRKNIKDFFGKCTSQQSMLAHLPDEVKRLNADNALKYRFHDEYGRYEIGSEAFQNMLLQSGASSLSATKEWVANHYKWIVWKLASLERCYPVQASGNYLTVSNVLEELKYRYEREVNYGHRSAIKKILDGDASPSSMMVLCISAIHCSETKICKIDDMTGPNEDNNKLTSSIMVESSRKRIELTDGWYSLDAFLDVLLSKQLRIGKLFVGQKLRIWGAGLQGWVGPVSPLEASKTVSLLIHINGTYRAHWADPLGLCKGLGAPLAFSCIKAGGGKVSRTLVGITRIYPVSYKERFPDGGSVVRSERMEHKALQLYQQRRSKIVEDITSDQQDVFDNVNDSDEGANILKILETAAEPEVLMADMSSEQLISFSAYQAKQKALRQSYIQKKIEKSFEDAGLSSREVTPFMRVRVVGLTSKGSCRKRQPREGLITIWNPTEKQKVDLVEGKIYTVAGLMPLNFGTNVLYLQARGSSTVWKPICATQTDKFEPFFTPRKSITLSNLGEVPLASEFDIAAVIVHVGEVYISGCQKKQWIFMTDGSTCSSESLFEGQYDRLLAVSFCSPMIDNDSSALFSHTYSESTAGFFNLTKRARDQMNHLWVAEATENSAYCVSYNLPSRLHLKEAADSAQRWAKVSYWAIQKLRERVLSIIGGQGS</sequence>
<evidence type="ECO:0000256" key="3">
    <source>
        <dbReference type="ARBA" id="ARBA00023125"/>
    </source>
</evidence>
<feature type="region of interest" description="Disordered" evidence="6">
    <location>
        <begin position="71"/>
        <end position="93"/>
    </location>
</feature>
<dbReference type="InParanoid" id="A0A6J0PQZ5"/>
<evidence type="ECO:0000313" key="8">
    <source>
        <dbReference type="Proteomes" id="UP000504607"/>
    </source>
</evidence>
<dbReference type="InterPro" id="IPR015187">
    <property type="entry name" value="BRCA2_OB_1"/>
</dbReference>
<dbReference type="OrthoDB" id="21095at2759"/>
<dbReference type="GO" id="GO:0003677">
    <property type="term" value="F:DNA binding"/>
    <property type="evidence" value="ECO:0007669"/>
    <property type="project" value="UniProtKB-KW"/>
</dbReference>
<keyword evidence="5" id="KW-0234">DNA repair</keyword>
<dbReference type="InterPro" id="IPR036315">
    <property type="entry name" value="BRCA2_hlx_sf"/>
</dbReference>
<dbReference type="SUPFAM" id="SSF50249">
    <property type="entry name" value="Nucleic acid-binding proteins"/>
    <property type="match status" value="3"/>
</dbReference>
<dbReference type="GO" id="GO:0006355">
    <property type="term" value="P:regulation of DNA-templated transcription"/>
    <property type="evidence" value="ECO:0007669"/>
    <property type="project" value="TreeGrafter"/>
</dbReference>
<dbReference type="SUPFAM" id="SSF81878">
    <property type="entry name" value="BRCA2 tower domain"/>
    <property type="match status" value="1"/>
</dbReference>
<dbReference type="Pfam" id="PF09169">
    <property type="entry name" value="BRCA-2_helical"/>
    <property type="match status" value="1"/>
</dbReference>
<evidence type="ECO:0000256" key="4">
    <source>
        <dbReference type="ARBA" id="ARBA00023172"/>
    </source>
</evidence>
<proteinExistence type="predicted"/>
<evidence type="ECO:0000256" key="5">
    <source>
        <dbReference type="ARBA" id="ARBA00023204"/>
    </source>
</evidence>
<dbReference type="InterPro" id="IPR002093">
    <property type="entry name" value="BRCA2_repeat"/>
</dbReference>
<organism evidence="8 9">
    <name type="scientific">Elaeis guineensis var. tenera</name>
    <name type="common">Oil palm</name>
    <dbReference type="NCBI Taxonomy" id="51953"/>
    <lineage>
        <taxon>Eukaryota</taxon>
        <taxon>Viridiplantae</taxon>
        <taxon>Streptophyta</taxon>
        <taxon>Embryophyta</taxon>
        <taxon>Tracheophyta</taxon>
        <taxon>Spermatophyta</taxon>
        <taxon>Magnoliopsida</taxon>
        <taxon>Liliopsida</taxon>
        <taxon>Arecaceae</taxon>
        <taxon>Arecoideae</taxon>
        <taxon>Cocoseae</taxon>
        <taxon>Elaeidinae</taxon>
        <taxon>Elaeis</taxon>
    </lineage>
</organism>
<dbReference type="PROSITE" id="PS50138">
    <property type="entry name" value="BRCA2_REPEAT"/>
    <property type="match status" value="3"/>
</dbReference>
<evidence type="ECO:0000259" key="7">
    <source>
        <dbReference type="SMART" id="SM01341"/>
    </source>
</evidence>
<protein>
    <submittedName>
        <fullName evidence="9">Protein BREAST CANCER SUSCEPTIBILITY 2 homolog B</fullName>
    </submittedName>
</protein>
<dbReference type="Proteomes" id="UP000504607">
    <property type="component" value="Chromosome 14"/>
</dbReference>
<dbReference type="SUPFAM" id="SSF81872">
    <property type="entry name" value="BRCA2 helical domain"/>
    <property type="match status" value="1"/>
</dbReference>
<dbReference type="KEGG" id="egu:105057159"/>
<dbReference type="InterPro" id="IPR015525">
    <property type="entry name" value="BRCA2"/>
</dbReference>